<dbReference type="AlphaFoldDB" id="A0A5D0MRQ4"/>
<protein>
    <recommendedName>
        <fullName evidence="2">YrhK domain-containing protein</fullName>
    </recommendedName>
</protein>
<name>A0A5D0MRQ4_FLESI</name>
<gene>
    <name evidence="3" type="ORF">FXF49_02265</name>
</gene>
<feature type="transmembrane region" description="Helical" evidence="1">
    <location>
        <begin position="26"/>
        <end position="48"/>
    </location>
</feature>
<evidence type="ECO:0000313" key="3">
    <source>
        <dbReference type="EMBL" id="TYB34551.1"/>
    </source>
</evidence>
<evidence type="ECO:0000313" key="4">
    <source>
        <dbReference type="Proteomes" id="UP000323337"/>
    </source>
</evidence>
<evidence type="ECO:0000256" key="1">
    <source>
        <dbReference type="SAM" id="Phobius"/>
    </source>
</evidence>
<keyword evidence="1" id="KW-0812">Transmembrane</keyword>
<dbReference type="RefSeq" id="WP_303700289.1">
    <property type="nucleotide sequence ID" value="NZ_VSIV01000055.1"/>
</dbReference>
<reference evidence="3 4" key="1">
    <citation type="submission" date="2019-08" db="EMBL/GenBank/DDBJ databases">
        <title>Genomic characterization of a novel candidate phylum (ARYD3) from a high temperature, high salinity tertiary oil reservoir in north central Oklahoma, USA.</title>
        <authorList>
            <person name="Youssef N.H."/>
            <person name="Yadav A."/>
            <person name="Elshahed M.S."/>
        </authorList>
    </citation>
    <scope>NUCLEOTIDE SEQUENCE [LARGE SCALE GENOMIC DNA]</scope>
    <source>
        <strain evidence="3">ARYD1</strain>
    </source>
</reference>
<evidence type="ECO:0000259" key="2">
    <source>
        <dbReference type="Pfam" id="PF14145"/>
    </source>
</evidence>
<feature type="domain" description="YrhK" evidence="2">
    <location>
        <begin position="22"/>
        <end position="77"/>
    </location>
</feature>
<dbReference type="EMBL" id="VSIV01000055">
    <property type="protein sequence ID" value="TYB34551.1"/>
    <property type="molecule type" value="Genomic_DNA"/>
</dbReference>
<comment type="caution">
    <text evidence="3">The sequence shown here is derived from an EMBL/GenBank/DDBJ whole genome shotgun (WGS) entry which is preliminary data.</text>
</comment>
<dbReference type="Pfam" id="PF14145">
    <property type="entry name" value="YrhK"/>
    <property type="match status" value="1"/>
</dbReference>
<dbReference type="InterPro" id="IPR025424">
    <property type="entry name" value="YrhK_domain"/>
</dbReference>
<proteinExistence type="predicted"/>
<accession>A0A5D0MRQ4</accession>
<organism evidence="3 4">
    <name type="scientific">Flexistipes sinusarabici</name>
    <dbReference type="NCBI Taxonomy" id="2352"/>
    <lineage>
        <taxon>Bacteria</taxon>
        <taxon>Pseudomonadati</taxon>
        <taxon>Deferribacterota</taxon>
        <taxon>Deferribacteres</taxon>
        <taxon>Deferribacterales</taxon>
        <taxon>Flexistipitaceae</taxon>
        <taxon>Flexistipes</taxon>
    </lineage>
</organism>
<dbReference type="Proteomes" id="UP000323337">
    <property type="component" value="Unassembled WGS sequence"/>
</dbReference>
<sequence length="90" mass="10756">MRQTEYKDIILTLGRDRLVIQKRYKFASILNDFLIAVWFLIGSIMFLYPDLVRMGTWFFVVGSAQLLIRPCIRLAHHVHLKKLPEPHWEM</sequence>
<keyword evidence="1" id="KW-1133">Transmembrane helix</keyword>
<keyword evidence="1" id="KW-0472">Membrane</keyword>